<proteinExistence type="predicted"/>
<dbReference type="RefSeq" id="WP_064551634.1">
    <property type="nucleotide sequence ID" value="NZ_LXMA01000023.1"/>
</dbReference>
<dbReference type="SMART" id="SM00267">
    <property type="entry name" value="GGDEF"/>
    <property type="match status" value="1"/>
</dbReference>
<feature type="coiled-coil region" evidence="1">
    <location>
        <begin position="126"/>
        <end position="158"/>
    </location>
</feature>
<dbReference type="PANTHER" id="PTHR44757:SF2">
    <property type="entry name" value="BIOFILM ARCHITECTURE MAINTENANCE PROTEIN MBAA"/>
    <property type="match status" value="1"/>
</dbReference>
<dbReference type="SUPFAM" id="SSF55785">
    <property type="entry name" value="PYP-like sensor domain (PAS domain)"/>
    <property type="match status" value="3"/>
</dbReference>
<dbReference type="InterPro" id="IPR013767">
    <property type="entry name" value="PAS_fold"/>
</dbReference>
<dbReference type="Pfam" id="PF08448">
    <property type="entry name" value="PAS_4"/>
    <property type="match status" value="1"/>
</dbReference>
<dbReference type="SUPFAM" id="SSF55073">
    <property type="entry name" value="Nucleotide cyclase"/>
    <property type="match status" value="1"/>
</dbReference>
<dbReference type="InterPro" id="IPR035965">
    <property type="entry name" value="PAS-like_dom_sf"/>
</dbReference>
<evidence type="ECO:0000313" key="5">
    <source>
        <dbReference type="EMBL" id="OAT72663.1"/>
    </source>
</evidence>
<feature type="domain" description="GGDEF" evidence="4">
    <location>
        <begin position="428"/>
        <end position="558"/>
    </location>
</feature>
<feature type="domain" description="PAS" evidence="2">
    <location>
        <begin position="148"/>
        <end position="218"/>
    </location>
</feature>
<dbReference type="AlphaFoldDB" id="A0A1B7KRE8"/>
<comment type="caution">
    <text evidence="5">The sequence shown here is derived from an EMBL/GenBank/DDBJ whole genome shotgun (WGS) entry which is preliminary data.</text>
</comment>
<organism evidence="5 6">
    <name type="scientific">Parageobacillus thermoglucosidasius</name>
    <name type="common">Geobacillus thermoglucosidasius</name>
    <dbReference type="NCBI Taxonomy" id="1426"/>
    <lineage>
        <taxon>Bacteria</taxon>
        <taxon>Bacillati</taxon>
        <taxon>Bacillota</taxon>
        <taxon>Bacilli</taxon>
        <taxon>Bacillales</taxon>
        <taxon>Anoxybacillaceae</taxon>
        <taxon>Parageobacillus</taxon>
    </lineage>
</organism>
<dbReference type="SMART" id="SM00091">
    <property type="entry name" value="PAS"/>
    <property type="match status" value="3"/>
</dbReference>
<dbReference type="Pfam" id="PF00989">
    <property type="entry name" value="PAS"/>
    <property type="match status" value="1"/>
</dbReference>
<reference evidence="6" key="1">
    <citation type="submission" date="2016-05" db="EMBL/GenBank/DDBJ databases">
        <authorList>
            <person name="Wang W."/>
            <person name="Zhu L."/>
        </authorList>
    </citation>
    <scope>NUCLEOTIDE SEQUENCE [LARGE SCALE GENOMIC DNA]</scope>
    <source>
        <strain evidence="6">W-2</strain>
    </source>
</reference>
<dbReference type="Pfam" id="PF13426">
    <property type="entry name" value="PAS_9"/>
    <property type="match status" value="1"/>
</dbReference>
<feature type="domain" description="PAC" evidence="3">
    <location>
        <begin position="89"/>
        <end position="140"/>
    </location>
</feature>
<name>A0A1B7KRE8_PARTM</name>
<evidence type="ECO:0000313" key="6">
    <source>
        <dbReference type="Proteomes" id="UP000078290"/>
    </source>
</evidence>
<dbReference type="CDD" id="cd01949">
    <property type="entry name" value="GGDEF"/>
    <property type="match status" value="1"/>
</dbReference>
<evidence type="ECO:0000259" key="4">
    <source>
        <dbReference type="PROSITE" id="PS50887"/>
    </source>
</evidence>
<gene>
    <name evidence="5" type="ORF">A7K69_06865</name>
</gene>
<keyword evidence="1" id="KW-0175">Coiled coil</keyword>
<dbReference type="InterPro" id="IPR000160">
    <property type="entry name" value="GGDEF_dom"/>
</dbReference>
<feature type="domain" description="PAS" evidence="2">
    <location>
        <begin position="272"/>
        <end position="313"/>
    </location>
</feature>
<dbReference type="InterPro" id="IPR000700">
    <property type="entry name" value="PAS-assoc_C"/>
</dbReference>
<dbReference type="Gene3D" id="3.30.450.20">
    <property type="entry name" value="PAS domain"/>
    <property type="match status" value="3"/>
</dbReference>
<dbReference type="InterPro" id="IPR043128">
    <property type="entry name" value="Rev_trsase/Diguanyl_cyclase"/>
</dbReference>
<dbReference type="InterPro" id="IPR001610">
    <property type="entry name" value="PAC"/>
</dbReference>
<dbReference type="InterPro" id="IPR029787">
    <property type="entry name" value="Nucleotide_cyclase"/>
</dbReference>
<dbReference type="NCBIfam" id="TIGR00254">
    <property type="entry name" value="GGDEF"/>
    <property type="match status" value="1"/>
</dbReference>
<dbReference type="InterPro" id="IPR000014">
    <property type="entry name" value="PAS"/>
</dbReference>
<sequence length="558" mass="64283">MSNDKLLSVDLFRQLDILNNILNAVEDMIFVIKADGDTFCYIWMNQAACYEIGVDETIYGKRLEDVLSPEQVAVVKPKYQQAAKEKSTIVYEDTFVTSSGSFVREMILIPICFENETRGIIVAVVRDITERKKKEQELQKAKWELEISEQRLRSLIEHNTDAIFELDLHGTVRRVNQVVETILGYPTDEVIGRLFIIFVAREDRERALWHLQKAIEGYSEEYEASVYHQTGKKVNLQIKKVPVIVNNQVAGVFCIAKDIMEKERMKQQLAASEERYRKLVEFLPEAIIVFNNEGKIVYINLAGVKLLGAKQKQDIIGNAIWKFFRNAAQIAWKKRKKWQNGSDAQEPFVEEFVRLDGKTVYLEVSLSAIEFAGKPAMQGIFRDVTERINYEKQLEFLAFHDPLTKLPNRRLFFDIVDKSIREAKRTKSGLAVMYLDMDNFKDVNDTFGHDIGDELLKQFAKRIKKNVGANNVVCRIGGDEFLVLLKGIKERTDVNKLVKRLYKNIQKPYQIKHLTIRATTSIGIAVYPADGATPKALIRHADQALYKAKTEKNSYRFY</sequence>
<dbReference type="Gene3D" id="3.30.70.270">
    <property type="match status" value="1"/>
</dbReference>
<evidence type="ECO:0000259" key="2">
    <source>
        <dbReference type="PROSITE" id="PS50112"/>
    </source>
</evidence>
<dbReference type="SMART" id="SM00086">
    <property type="entry name" value="PAC"/>
    <property type="match status" value="3"/>
</dbReference>
<dbReference type="PROSITE" id="PS50887">
    <property type="entry name" value="GGDEF"/>
    <property type="match status" value="1"/>
</dbReference>
<dbReference type="PANTHER" id="PTHR44757">
    <property type="entry name" value="DIGUANYLATE CYCLASE DGCP"/>
    <property type="match status" value="1"/>
</dbReference>
<evidence type="ECO:0000259" key="3">
    <source>
        <dbReference type="PROSITE" id="PS50113"/>
    </source>
</evidence>
<dbReference type="Proteomes" id="UP000078290">
    <property type="component" value="Unassembled WGS sequence"/>
</dbReference>
<dbReference type="Pfam" id="PF00990">
    <property type="entry name" value="GGDEF"/>
    <property type="match status" value="1"/>
</dbReference>
<dbReference type="InterPro" id="IPR052155">
    <property type="entry name" value="Biofilm_reg_signaling"/>
</dbReference>
<protein>
    <submittedName>
        <fullName evidence="5">Diguanylate cyclase</fullName>
    </submittedName>
</protein>
<dbReference type="InterPro" id="IPR013656">
    <property type="entry name" value="PAS_4"/>
</dbReference>
<accession>A0A1B7KRE8</accession>
<dbReference type="FunFam" id="3.30.70.270:FF:000001">
    <property type="entry name" value="Diguanylate cyclase domain protein"/>
    <property type="match status" value="1"/>
</dbReference>
<dbReference type="EMBL" id="LXMA01000023">
    <property type="protein sequence ID" value="OAT72663.1"/>
    <property type="molecule type" value="Genomic_DNA"/>
</dbReference>
<evidence type="ECO:0000256" key="1">
    <source>
        <dbReference type="SAM" id="Coils"/>
    </source>
</evidence>
<dbReference type="OrthoDB" id="9759607at2"/>
<dbReference type="CDD" id="cd00130">
    <property type="entry name" value="PAS"/>
    <property type="match status" value="2"/>
</dbReference>
<dbReference type="PROSITE" id="PS50112">
    <property type="entry name" value="PAS"/>
    <property type="match status" value="2"/>
</dbReference>
<dbReference type="PROSITE" id="PS50113">
    <property type="entry name" value="PAC"/>
    <property type="match status" value="1"/>
</dbReference>
<dbReference type="GO" id="GO:0006355">
    <property type="term" value="P:regulation of DNA-templated transcription"/>
    <property type="evidence" value="ECO:0007669"/>
    <property type="project" value="InterPro"/>
</dbReference>
<dbReference type="NCBIfam" id="TIGR00229">
    <property type="entry name" value="sensory_box"/>
    <property type="match status" value="3"/>
</dbReference>